<comment type="caution">
    <text evidence="5">The sequence shown here is derived from an EMBL/GenBank/DDBJ whole genome shotgun (WGS) entry which is preliminary data.</text>
</comment>
<evidence type="ECO:0000256" key="2">
    <source>
        <dbReference type="ARBA" id="ARBA00022630"/>
    </source>
</evidence>
<dbReference type="InterPro" id="IPR050097">
    <property type="entry name" value="Ferredoxin-NADP_redctase_2"/>
</dbReference>
<evidence type="ECO:0000256" key="1">
    <source>
        <dbReference type="ARBA" id="ARBA00009333"/>
    </source>
</evidence>
<keyword evidence="2" id="KW-0285">Flavoprotein</keyword>
<evidence type="ECO:0000256" key="3">
    <source>
        <dbReference type="ARBA" id="ARBA00023002"/>
    </source>
</evidence>
<dbReference type="PRINTS" id="PR00469">
    <property type="entry name" value="PNDRDTASEII"/>
</dbReference>
<organism evidence="5 6">
    <name type="scientific">Neonectria ditissima</name>
    <dbReference type="NCBI Taxonomy" id="78410"/>
    <lineage>
        <taxon>Eukaryota</taxon>
        <taxon>Fungi</taxon>
        <taxon>Dikarya</taxon>
        <taxon>Ascomycota</taxon>
        <taxon>Pezizomycotina</taxon>
        <taxon>Sordariomycetes</taxon>
        <taxon>Hypocreomycetidae</taxon>
        <taxon>Hypocreales</taxon>
        <taxon>Nectriaceae</taxon>
        <taxon>Neonectria</taxon>
    </lineage>
</organism>
<keyword evidence="3" id="KW-0560">Oxidoreductase</keyword>
<dbReference type="GO" id="GO:0097237">
    <property type="term" value="P:cellular response to toxic substance"/>
    <property type="evidence" value="ECO:0007669"/>
    <property type="project" value="UniProtKB-ARBA"/>
</dbReference>
<dbReference type="PANTHER" id="PTHR48105">
    <property type="entry name" value="THIOREDOXIN REDUCTASE 1-RELATED-RELATED"/>
    <property type="match status" value="1"/>
</dbReference>
<dbReference type="STRING" id="78410.A0A0P7BEE8"/>
<name>A0A0P7BEE8_9HYPO</name>
<evidence type="ECO:0000259" key="4">
    <source>
        <dbReference type="Pfam" id="PF07992"/>
    </source>
</evidence>
<comment type="similarity">
    <text evidence="1">Belongs to the class-II pyridine nucleotide-disulfide oxidoreductase family.</text>
</comment>
<sequence length="319" mass="33901">MSTKIYDALIIGGGPAGLAMATGLARQLYTAIVLDSGSYRNARATHMHNVLGFDHVDPAEYRAKAKADLLKRYETIEFKTATIESVRKLDTGVFEAVDSAGTVYRGRKLGLGTGVRDVMEGQPEGYEECWGRGIFHCLFCHGFEERGAESAGVLAGGFLTTAEMLLHISPMAKRLSKSVTVYTNGDASLHAALQGKLRSSKIRFDDRRIARLRLEGGGPSVTVHFADGSAARTEGFLANHPAVAQKAAAFVDELGLERTAAGDVKVGEPFYETSVAGCFAAGDAATMKRAVVQAAAMGGFVAAGMATQLQMELDATDEL</sequence>
<dbReference type="Pfam" id="PF07992">
    <property type="entry name" value="Pyr_redox_2"/>
    <property type="match status" value="1"/>
</dbReference>
<dbReference type="InterPro" id="IPR023753">
    <property type="entry name" value="FAD/NAD-binding_dom"/>
</dbReference>
<gene>
    <name evidence="5" type="ORF">AK830_g8371</name>
</gene>
<dbReference type="EMBL" id="LKCW01000141">
    <property type="protein sequence ID" value="KPM38211.1"/>
    <property type="molecule type" value="Genomic_DNA"/>
</dbReference>
<accession>A0A0P7BEE8</accession>
<dbReference type="GO" id="GO:0016491">
    <property type="term" value="F:oxidoreductase activity"/>
    <property type="evidence" value="ECO:0007669"/>
    <property type="project" value="UniProtKB-KW"/>
</dbReference>
<dbReference type="SUPFAM" id="SSF51905">
    <property type="entry name" value="FAD/NAD(P)-binding domain"/>
    <property type="match status" value="1"/>
</dbReference>
<reference evidence="5 6" key="1">
    <citation type="submission" date="2015-09" db="EMBL/GenBank/DDBJ databases">
        <title>Draft genome of a European isolate of the apple canker pathogen Neonectria ditissima.</title>
        <authorList>
            <person name="Gomez-Cortecero A."/>
            <person name="Harrison R.J."/>
            <person name="Armitage A.D."/>
        </authorList>
    </citation>
    <scope>NUCLEOTIDE SEQUENCE [LARGE SCALE GENOMIC DNA]</scope>
    <source>
        <strain evidence="5 6">R09/05</strain>
    </source>
</reference>
<dbReference type="OrthoDB" id="10260355at2759"/>
<evidence type="ECO:0000313" key="6">
    <source>
        <dbReference type="Proteomes" id="UP000050424"/>
    </source>
</evidence>
<dbReference type="Proteomes" id="UP000050424">
    <property type="component" value="Unassembled WGS sequence"/>
</dbReference>
<proteinExistence type="inferred from homology"/>
<dbReference type="InterPro" id="IPR036188">
    <property type="entry name" value="FAD/NAD-bd_sf"/>
</dbReference>
<evidence type="ECO:0000313" key="5">
    <source>
        <dbReference type="EMBL" id="KPM38211.1"/>
    </source>
</evidence>
<dbReference type="Gene3D" id="3.50.50.60">
    <property type="entry name" value="FAD/NAD(P)-binding domain"/>
    <property type="match status" value="2"/>
</dbReference>
<dbReference type="AlphaFoldDB" id="A0A0P7BEE8"/>
<dbReference type="PRINTS" id="PR00368">
    <property type="entry name" value="FADPNR"/>
</dbReference>
<keyword evidence="6" id="KW-1185">Reference proteome</keyword>
<protein>
    <recommendedName>
        <fullName evidence="4">FAD/NAD(P)-binding domain-containing protein</fullName>
    </recommendedName>
</protein>
<feature type="domain" description="FAD/NAD(P)-binding" evidence="4">
    <location>
        <begin position="6"/>
        <end position="298"/>
    </location>
</feature>